<accession>A0A286DP51</accession>
<dbReference type="AlphaFoldDB" id="A0A286DP51"/>
<gene>
    <name evidence="1" type="ORF">SAMN06297387_102124</name>
</gene>
<evidence type="ECO:0000313" key="2">
    <source>
        <dbReference type="Proteomes" id="UP000219072"/>
    </source>
</evidence>
<dbReference type="RefSeq" id="WP_170970425.1">
    <property type="nucleotide sequence ID" value="NZ_OCNE01000002.1"/>
</dbReference>
<organism evidence="1 2">
    <name type="scientific">Streptomyces zhaozhouensis</name>
    <dbReference type="NCBI Taxonomy" id="1300267"/>
    <lineage>
        <taxon>Bacteria</taxon>
        <taxon>Bacillati</taxon>
        <taxon>Actinomycetota</taxon>
        <taxon>Actinomycetes</taxon>
        <taxon>Kitasatosporales</taxon>
        <taxon>Streptomycetaceae</taxon>
        <taxon>Streptomyces</taxon>
    </lineage>
</organism>
<sequence>MSPELAAVAERPGTRPQSEIPVRLTEENACWSGPASLFQAREQQPAEPHIVRGVD</sequence>
<protein>
    <submittedName>
        <fullName evidence="1">Uncharacterized protein</fullName>
    </submittedName>
</protein>
<dbReference type="EMBL" id="OCNE01000002">
    <property type="protein sequence ID" value="SOD60419.1"/>
    <property type="molecule type" value="Genomic_DNA"/>
</dbReference>
<name>A0A286DP51_9ACTN</name>
<proteinExistence type="predicted"/>
<reference evidence="1 2" key="1">
    <citation type="submission" date="2017-09" db="EMBL/GenBank/DDBJ databases">
        <authorList>
            <person name="Ehlers B."/>
            <person name="Leendertz F.H."/>
        </authorList>
    </citation>
    <scope>NUCLEOTIDE SEQUENCE [LARGE SCALE GENOMIC DNA]</scope>
    <source>
        <strain evidence="1 2">CGMCC 4.7095</strain>
    </source>
</reference>
<evidence type="ECO:0000313" key="1">
    <source>
        <dbReference type="EMBL" id="SOD60419.1"/>
    </source>
</evidence>
<keyword evidence="2" id="KW-1185">Reference proteome</keyword>
<dbReference type="Proteomes" id="UP000219072">
    <property type="component" value="Unassembled WGS sequence"/>
</dbReference>